<feature type="transmembrane region" description="Helical" evidence="6">
    <location>
        <begin position="353"/>
        <end position="381"/>
    </location>
</feature>
<sequence>MNVGLLSIVLLCAAIVIGFVRKVNIGLVALLFALALSKYAGIPEKTVIQGFNVNLFITLMGLTLLFSILKTNGTIDIMAKKIVSLAGNNKYLIPVMVYLVGFILTTIGPGAIPMLAIMPAFSIPIAIAKGYNPVMLALIGSFGIFSGRMSTITPEGILVYNLLSSQGIDITQAIKPMYMNMIITGIVLYIIAFIYYKGFSVKILREDNDKEQEQKLNKQQFLSLVGLIVMVILVIFGKWNAGLTSFAVSAVLLTLKAGGEKESVGGIPWGTLLMISGVSSMMGMVVETGGIKTLTTALAAIMTPNTSPAIMGATAGIMSWFSSGLGVVFPTLIPTVTNVAQVVGNVNPIELASMVVIGGTVTGVSPLSTTGALIIAMMLALDEKVGKFDNMKLFIELFAWSVVALVVLVILALLGVYKIFL</sequence>
<gene>
    <name evidence="8" type="ORF">SAMN05444368_1319</name>
</gene>
<feature type="transmembrane region" description="Helical" evidence="6">
    <location>
        <begin position="309"/>
        <end position="333"/>
    </location>
</feature>
<dbReference type="Proteomes" id="UP000185093">
    <property type="component" value="Unassembled WGS sequence"/>
</dbReference>
<keyword evidence="4 6" id="KW-1133">Transmembrane helix</keyword>
<evidence type="ECO:0000256" key="1">
    <source>
        <dbReference type="ARBA" id="ARBA00004141"/>
    </source>
</evidence>
<comment type="subcellular location">
    <subcellularLocation>
        <location evidence="1">Membrane</location>
        <topology evidence="1">Multi-pass membrane protein</topology>
    </subcellularLocation>
</comment>
<dbReference type="RefSeq" id="WP_074199677.1">
    <property type="nucleotide sequence ID" value="NZ_FSQZ01000001.1"/>
</dbReference>
<feature type="transmembrane region" description="Helical" evidence="6">
    <location>
        <begin position="91"/>
        <end position="118"/>
    </location>
</feature>
<feature type="transmembrane region" description="Helical" evidence="6">
    <location>
        <begin position="393"/>
        <end position="420"/>
    </location>
</feature>
<feature type="transmembrane region" description="Helical" evidence="6">
    <location>
        <begin position="177"/>
        <end position="196"/>
    </location>
</feature>
<evidence type="ECO:0000259" key="7">
    <source>
        <dbReference type="Pfam" id="PF03600"/>
    </source>
</evidence>
<keyword evidence="3 6" id="KW-0812">Transmembrane</keyword>
<evidence type="ECO:0000256" key="2">
    <source>
        <dbReference type="ARBA" id="ARBA00022448"/>
    </source>
</evidence>
<dbReference type="InterPro" id="IPR004680">
    <property type="entry name" value="Cit_transptr-like_dom"/>
</dbReference>
<reference evidence="8 9" key="1">
    <citation type="submission" date="2016-11" db="EMBL/GenBank/DDBJ databases">
        <authorList>
            <person name="Varghese N."/>
            <person name="Submissions S."/>
        </authorList>
    </citation>
    <scope>NUCLEOTIDE SEQUENCE [LARGE SCALE GENOMIC DNA]</scope>
    <source>
        <strain evidence="8 9">DSM 20664</strain>
    </source>
</reference>
<keyword evidence="5 6" id="KW-0472">Membrane</keyword>
<evidence type="ECO:0000256" key="5">
    <source>
        <dbReference type="ARBA" id="ARBA00023136"/>
    </source>
</evidence>
<feature type="transmembrane region" description="Helical" evidence="6">
    <location>
        <begin position="222"/>
        <end position="255"/>
    </location>
</feature>
<feature type="transmembrane region" description="Helical" evidence="6">
    <location>
        <begin position="267"/>
        <end position="288"/>
    </location>
</feature>
<keyword evidence="9" id="KW-1185">Reference proteome</keyword>
<keyword evidence="2" id="KW-0813">Transport</keyword>
<evidence type="ECO:0000313" key="8">
    <source>
        <dbReference type="EMBL" id="SIN70269.1"/>
    </source>
</evidence>
<proteinExistence type="predicted"/>
<name>A0ABY1JDT6_9BACT</name>
<evidence type="ECO:0000256" key="6">
    <source>
        <dbReference type="SAM" id="Phobius"/>
    </source>
</evidence>
<feature type="transmembrane region" description="Helical" evidence="6">
    <location>
        <begin position="24"/>
        <end position="41"/>
    </location>
</feature>
<organism evidence="8 9">
    <name type="scientific">Acetomicrobium flavidum</name>
    <dbReference type="NCBI Taxonomy" id="49896"/>
    <lineage>
        <taxon>Bacteria</taxon>
        <taxon>Thermotogati</taxon>
        <taxon>Synergistota</taxon>
        <taxon>Synergistia</taxon>
        <taxon>Synergistales</taxon>
        <taxon>Acetomicrobiaceae</taxon>
        <taxon>Acetomicrobium</taxon>
    </lineage>
</organism>
<accession>A0ABY1JDT6</accession>
<evidence type="ECO:0000256" key="3">
    <source>
        <dbReference type="ARBA" id="ARBA00022692"/>
    </source>
</evidence>
<feature type="transmembrane region" description="Helical" evidence="6">
    <location>
        <begin position="130"/>
        <end position="149"/>
    </location>
</feature>
<comment type="caution">
    <text evidence="8">The sequence shown here is derived from an EMBL/GenBank/DDBJ whole genome shotgun (WGS) entry which is preliminary data.</text>
</comment>
<evidence type="ECO:0000313" key="9">
    <source>
        <dbReference type="Proteomes" id="UP000185093"/>
    </source>
</evidence>
<dbReference type="Pfam" id="PF03600">
    <property type="entry name" value="CitMHS"/>
    <property type="match status" value="1"/>
</dbReference>
<dbReference type="EMBL" id="FSQZ01000001">
    <property type="protein sequence ID" value="SIN70269.1"/>
    <property type="molecule type" value="Genomic_DNA"/>
</dbReference>
<evidence type="ECO:0000256" key="4">
    <source>
        <dbReference type="ARBA" id="ARBA00022989"/>
    </source>
</evidence>
<feature type="domain" description="Citrate transporter-like" evidence="7">
    <location>
        <begin position="21"/>
        <end position="356"/>
    </location>
</feature>
<protein>
    <submittedName>
        <fullName evidence="8">Transporter, UIT1 family</fullName>
    </submittedName>
</protein>
<feature type="transmembrane region" description="Helical" evidence="6">
    <location>
        <begin position="53"/>
        <end position="71"/>
    </location>
</feature>